<feature type="domain" description="Heterokaryon incompatibility" evidence="1">
    <location>
        <begin position="40"/>
        <end position="131"/>
    </location>
</feature>
<dbReference type="AlphaFoldDB" id="A0A9P5PWB3"/>
<dbReference type="OrthoDB" id="5122891at2759"/>
<gene>
    <name evidence="2" type="ORF">BDP27DRAFT_1292468</name>
</gene>
<reference evidence="2" key="1">
    <citation type="submission" date="2020-11" db="EMBL/GenBank/DDBJ databases">
        <authorList>
            <consortium name="DOE Joint Genome Institute"/>
            <person name="Ahrendt S."/>
            <person name="Riley R."/>
            <person name="Andreopoulos W."/>
            <person name="Labutti K."/>
            <person name="Pangilinan J."/>
            <person name="Ruiz-Duenas F.J."/>
            <person name="Barrasa J.M."/>
            <person name="Sanchez-Garcia M."/>
            <person name="Camarero S."/>
            <person name="Miyauchi S."/>
            <person name="Serrano A."/>
            <person name="Linde D."/>
            <person name="Babiker R."/>
            <person name="Drula E."/>
            <person name="Ayuso-Fernandez I."/>
            <person name="Pacheco R."/>
            <person name="Padilla G."/>
            <person name="Ferreira P."/>
            <person name="Barriuso J."/>
            <person name="Kellner H."/>
            <person name="Castanera R."/>
            <person name="Alfaro M."/>
            <person name="Ramirez L."/>
            <person name="Pisabarro A.G."/>
            <person name="Kuo A."/>
            <person name="Tritt A."/>
            <person name="Lipzen A."/>
            <person name="He G."/>
            <person name="Yan M."/>
            <person name="Ng V."/>
            <person name="Cullen D."/>
            <person name="Martin F."/>
            <person name="Rosso M.-N."/>
            <person name="Henrissat B."/>
            <person name="Hibbett D."/>
            <person name="Martinez A.T."/>
            <person name="Grigoriev I.V."/>
        </authorList>
    </citation>
    <scope>NUCLEOTIDE SEQUENCE</scope>
    <source>
        <strain evidence="2">AH 40177</strain>
    </source>
</reference>
<accession>A0A9P5PWB3</accession>
<dbReference type="EMBL" id="JADNRY010000040">
    <property type="protein sequence ID" value="KAF9070468.1"/>
    <property type="molecule type" value="Genomic_DNA"/>
</dbReference>
<sequence>MVQACFTLAFRCQTIIMRLIRTTSEEPELVSFSEEEIPDYAILSHVWEEEEVSFQHMQDPSSINLKNKKGWSKIVQACKVARSERWSYIWIDTCCIDKSSSAELSEAINSMYRYYSKAEVCYVYLADLRSDLTGRSFSLAFCTCKWFTRGWTLQELIAPKAVAFFAKDWERFGTKASLQGFLTEITRIPSEVLLSRADPSNSSVAARMSWAAGRRTTRIEDRAYSLMGLFGVYMPPIYGEREHAFIRLQEEILKVSNDHTIFAWKAPEPFIDYTGILATSPDMFEGSGKYEPLQPDSQRPFSMTNMGLLVHLPLLSSVKREFLAVLNCTSKTSKHVAIYVTKSHHHQHQYERARTDRLVEDDDIQAKCGKIQQLLFKAWDLPSFHRSNDNFTYNSISVSLSGDQGIVPVMSGSNSRDGHLPLAVEEITDTGDLSLGAWELRAVNEIHSFLFIHDPSQQPFVVVVGKNFGGFWLDLVLDLKTDRPNLKDIRQSYRFGKDAPGKNLDRISKFLTDNVAILVEGRRQGRSKSGDYLYNINIRIVDKTYSDIALAVLPITSSRCVFSVSISSAIKAGFSRLETYPDNVWEKCDSDTMNLFLDDATTLGTLCFQHEQSQKRFAVTLRFNLDSTVQSGVRSLMDTDSCRQTAKDICESYNNNQKQSQGLTRYPYDSTTYISNTLKGSQLDRTSVSLHVIRRSHSSRYNLRHNQYNAKIKVISVW</sequence>
<evidence type="ECO:0000259" key="1">
    <source>
        <dbReference type="Pfam" id="PF06985"/>
    </source>
</evidence>
<protein>
    <submittedName>
        <fullName evidence="2">Heterokaryon incompatibility protein-domain-containing protein</fullName>
    </submittedName>
</protein>
<comment type="caution">
    <text evidence="2">The sequence shown here is derived from an EMBL/GenBank/DDBJ whole genome shotgun (WGS) entry which is preliminary data.</text>
</comment>
<dbReference type="Pfam" id="PF06985">
    <property type="entry name" value="HET"/>
    <property type="match status" value="1"/>
</dbReference>
<keyword evidence="3" id="KW-1185">Reference proteome</keyword>
<evidence type="ECO:0000313" key="3">
    <source>
        <dbReference type="Proteomes" id="UP000772434"/>
    </source>
</evidence>
<dbReference type="PANTHER" id="PTHR10622:SF10">
    <property type="entry name" value="HET DOMAIN-CONTAINING PROTEIN"/>
    <property type="match status" value="1"/>
</dbReference>
<dbReference type="Proteomes" id="UP000772434">
    <property type="component" value="Unassembled WGS sequence"/>
</dbReference>
<dbReference type="InterPro" id="IPR010730">
    <property type="entry name" value="HET"/>
</dbReference>
<name>A0A9P5PWB3_9AGAR</name>
<proteinExistence type="predicted"/>
<organism evidence="2 3">
    <name type="scientific">Rhodocollybia butyracea</name>
    <dbReference type="NCBI Taxonomy" id="206335"/>
    <lineage>
        <taxon>Eukaryota</taxon>
        <taxon>Fungi</taxon>
        <taxon>Dikarya</taxon>
        <taxon>Basidiomycota</taxon>
        <taxon>Agaricomycotina</taxon>
        <taxon>Agaricomycetes</taxon>
        <taxon>Agaricomycetidae</taxon>
        <taxon>Agaricales</taxon>
        <taxon>Marasmiineae</taxon>
        <taxon>Omphalotaceae</taxon>
        <taxon>Rhodocollybia</taxon>
    </lineage>
</organism>
<evidence type="ECO:0000313" key="2">
    <source>
        <dbReference type="EMBL" id="KAF9070468.1"/>
    </source>
</evidence>
<dbReference type="PANTHER" id="PTHR10622">
    <property type="entry name" value="HET DOMAIN-CONTAINING PROTEIN"/>
    <property type="match status" value="1"/>
</dbReference>